<dbReference type="STRING" id="88036.D8S763"/>
<keyword evidence="1 5" id="KW-0479">Metal-binding</keyword>
<dbReference type="SMART" id="SM00356">
    <property type="entry name" value="ZnF_C3H1"/>
    <property type="match status" value="2"/>
</dbReference>
<feature type="domain" description="C3H1-type" evidence="6">
    <location>
        <begin position="43"/>
        <end position="70"/>
    </location>
</feature>
<feature type="zinc finger region" description="C3H1-type" evidence="5">
    <location>
        <begin position="43"/>
        <end position="70"/>
    </location>
</feature>
<keyword evidence="4 5" id="KW-0862">Zinc</keyword>
<evidence type="ECO:0000313" key="7">
    <source>
        <dbReference type="EMBL" id="EFJ19699.1"/>
    </source>
</evidence>
<keyword evidence="8" id="KW-1185">Reference proteome</keyword>
<dbReference type="InterPro" id="IPR041367">
    <property type="entry name" value="Znf-CCCH_4"/>
</dbReference>
<sequence length="72" mass="8344">KYYLHGACLKGDSCQFSHSFDDPSSNVRLFDPNSICSWFFLGRFSSQICTFYQSGVCSYGSHCRYEHIRLSR</sequence>
<keyword evidence="2" id="KW-0677">Repeat</keyword>
<evidence type="ECO:0000256" key="2">
    <source>
        <dbReference type="ARBA" id="ARBA00022737"/>
    </source>
</evidence>
<dbReference type="EMBL" id="GL377605">
    <property type="protein sequence ID" value="EFJ19699.1"/>
    <property type="molecule type" value="Genomic_DNA"/>
</dbReference>
<dbReference type="PANTHER" id="PTHR11224:SF10">
    <property type="entry name" value="IP09428P-RELATED"/>
    <property type="match status" value="1"/>
</dbReference>
<dbReference type="HOGENOM" id="CLU_2729862_0_0_1"/>
<feature type="non-terminal residue" evidence="7">
    <location>
        <position position="1"/>
    </location>
</feature>
<dbReference type="InterPro" id="IPR045072">
    <property type="entry name" value="MKRN-like"/>
</dbReference>
<dbReference type="InterPro" id="IPR000571">
    <property type="entry name" value="Znf_CCCH"/>
</dbReference>
<evidence type="ECO:0000256" key="3">
    <source>
        <dbReference type="ARBA" id="ARBA00022771"/>
    </source>
</evidence>
<name>D8S763_SELML</name>
<dbReference type="AlphaFoldDB" id="D8S763"/>
<dbReference type="GO" id="GO:0000209">
    <property type="term" value="P:protein polyubiquitination"/>
    <property type="evidence" value="ECO:0007669"/>
    <property type="project" value="InterPro"/>
</dbReference>
<feature type="domain" description="C3H1-type" evidence="6">
    <location>
        <begin position="1"/>
        <end position="21"/>
    </location>
</feature>
<organism evidence="8">
    <name type="scientific">Selaginella moellendorffii</name>
    <name type="common">Spikemoss</name>
    <dbReference type="NCBI Taxonomy" id="88036"/>
    <lineage>
        <taxon>Eukaryota</taxon>
        <taxon>Viridiplantae</taxon>
        <taxon>Streptophyta</taxon>
        <taxon>Embryophyta</taxon>
        <taxon>Tracheophyta</taxon>
        <taxon>Lycopodiopsida</taxon>
        <taxon>Selaginellales</taxon>
        <taxon>Selaginellaceae</taxon>
        <taxon>Selaginella</taxon>
    </lineage>
</organism>
<dbReference type="GO" id="GO:0008270">
    <property type="term" value="F:zinc ion binding"/>
    <property type="evidence" value="ECO:0007669"/>
    <property type="project" value="UniProtKB-KW"/>
</dbReference>
<proteinExistence type="predicted"/>
<dbReference type="InParanoid" id="D8S763"/>
<gene>
    <name evidence="7" type="ORF">SELMODRAFT_19741</name>
</gene>
<evidence type="ECO:0000259" key="6">
    <source>
        <dbReference type="PROSITE" id="PS50103"/>
    </source>
</evidence>
<feature type="non-terminal residue" evidence="7">
    <location>
        <position position="72"/>
    </location>
</feature>
<dbReference type="PANTHER" id="PTHR11224">
    <property type="entry name" value="MAKORIN-RELATED"/>
    <property type="match status" value="1"/>
</dbReference>
<evidence type="ECO:0000256" key="1">
    <source>
        <dbReference type="ARBA" id="ARBA00022723"/>
    </source>
</evidence>
<dbReference type="Gene3D" id="4.10.1000.10">
    <property type="entry name" value="Zinc finger, CCCH-type"/>
    <property type="match status" value="2"/>
</dbReference>
<dbReference type="GO" id="GO:0061630">
    <property type="term" value="F:ubiquitin protein ligase activity"/>
    <property type="evidence" value="ECO:0007669"/>
    <property type="project" value="InterPro"/>
</dbReference>
<dbReference type="InterPro" id="IPR036855">
    <property type="entry name" value="Znf_CCCH_sf"/>
</dbReference>
<keyword evidence="3 5" id="KW-0863">Zinc-finger</keyword>
<reference evidence="7 8" key="1">
    <citation type="journal article" date="2011" name="Science">
        <title>The Selaginella genome identifies genetic changes associated with the evolution of vascular plants.</title>
        <authorList>
            <person name="Banks J.A."/>
            <person name="Nishiyama T."/>
            <person name="Hasebe M."/>
            <person name="Bowman J.L."/>
            <person name="Gribskov M."/>
            <person name="dePamphilis C."/>
            <person name="Albert V.A."/>
            <person name="Aono N."/>
            <person name="Aoyama T."/>
            <person name="Ambrose B.A."/>
            <person name="Ashton N.W."/>
            <person name="Axtell M.J."/>
            <person name="Barker E."/>
            <person name="Barker M.S."/>
            <person name="Bennetzen J.L."/>
            <person name="Bonawitz N.D."/>
            <person name="Chapple C."/>
            <person name="Cheng C."/>
            <person name="Correa L.G."/>
            <person name="Dacre M."/>
            <person name="DeBarry J."/>
            <person name="Dreyer I."/>
            <person name="Elias M."/>
            <person name="Engstrom E.M."/>
            <person name="Estelle M."/>
            <person name="Feng L."/>
            <person name="Finet C."/>
            <person name="Floyd S.K."/>
            <person name="Frommer W.B."/>
            <person name="Fujita T."/>
            <person name="Gramzow L."/>
            <person name="Gutensohn M."/>
            <person name="Harholt J."/>
            <person name="Hattori M."/>
            <person name="Heyl A."/>
            <person name="Hirai T."/>
            <person name="Hiwatashi Y."/>
            <person name="Ishikawa M."/>
            <person name="Iwata M."/>
            <person name="Karol K.G."/>
            <person name="Koehler B."/>
            <person name="Kolukisaoglu U."/>
            <person name="Kubo M."/>
            <person name="Kurata T."/>
            <person name="Lalonde S."/>
            <person name="Li K."/>
            <person name="Li Y."/>
            <person name="Litt A."/>
            <person name="Lyons E."/>
            <person name="Manning G."/>
            <person name="Maruyama T."/>
            <person name="Michael T.P."/>
            <person name="Mikami K."/>
            <person name="Miyazaki S."/>
            <person name="Morinaga S."/>
            <person name="Murata T."/>
            <person name="Mueller-Roeber B."/>
            <person name="Nelson D.R."/>
            <person name="Obara M."/>
            <person name="Oguri Y."/>
            <person name="Olmstead R.G."/>
            <person name="Onodera N."/>
            <person name="Petersen B.L."/>
            <person name="Pils B."/>
            <person name="Prigge M."/>
            <person name="Rensing S.A."/>
            <person name="Riano-Pachon D.M."/>
            <person name="Roberts A.W."/>
            <person name="Sato Y."/>
            <person name="Scheller H.V."/>
            <person name="Schulz B."/>
            <person name="Schulz C."/>
            <person name="Shakirov E.V."/>
            <person name="Shibagaki N."/>
            <person name="Shinohara N."/>
            <person name="Shippen D.E."/>
            <person name="Soerensen I."/>
            <person name="Sotooka R."/>
            <person name="Sugimoto N."/>
            <person name="Sugita M."/>
            <person name="Sumikawa N."/>
            <person name="Tanurdzic M."/>
            <person name="Theissen G."/>
            <person name="Ulvskov P."/>
            <person name="Wakazuki S."/>
            <person name="Weng J.K."/>
            <person name="Willats W.W."/>
            <person name="Wipf D."/>
            <person name="Wolf P.G."/>
            <person name="Yang L."/>
            <person name="Zimmer A.D."/>
            <person name="Zhu Q."/>
            <person name="Mitros T."/>
            <person name="Hellsten U."/>
            <person name="Loque D."/>
            <person name="Otillar R."/>
            <person name="Salamov A."/>
            <person name="Schmutz J."/>
            <person name="Shapiro H."/>
            <person name="Lindquist E."/>
            <person name="Lucas S."/>
            <person name="Rokhsar D."/>
            <person name="Grigoriev I.V."/>
        </authorList>
    </citation>
    <scope>NUCLEOTIDE SEQUENCE [LARGE SCALE GENOMIC DNA]</scope>
</reference>
<evidence type="ECO:0000256" key="5">
    <source>
        <dbReference type="PROSITE-ProRule" id="PRU00723"/>
    </source>
</evidence>
<dbReference type="Pfam" id="PF18044">
    <property type="entry name" value="zf-CCCH_4"/>
    <property type="match status" value="1"/>
</dbReference>
<dbReference type="Gramene" id="EFJ19699">
    <property type="protein sequence ID" value="EFJ19699"/>
    <property type="gene ID" value="SELMODRAFT_19741"/>
</dbReference>
<accession>D8S763</accession>
<dbReference type="Proteomes" id="UP000001514">
    <property type="component" value="Unassembled WGS sequence"/>
</dbReference>
<protein>
    <recommendedName>
        <fullName evidence="6">C3H1-type domain-containing protein</fullName>
    </recommendedName>
</protein>
<evidence type="ECO:0000256" key="4">
    <source>
        <dbReference type="ARBA" id="ARBA00022833"/>
    </source>
</evidence>
<feature type="zinc finger region" description="C3H1-type" evidence="5">
    <location>
        <begin position="1"/>
        <end position="21"/>
    </location>
</feature>
<dbReference type="PROSITE" id="PS50103">
    <property type="entry name" value="ZF_C3H1"/>
    <property type="match status" value="2"/>
</dbReference>
<evidence type="ECO:0000313" key="8">
    <source>
        <dbReference type="Proteomes" id="UP000001514"/>
    </source>
</evidence>
<dbReference type="KEGG" id="smo:SELMODRAFT_19741"/>
<dbReference type="SUPFAM" id="SSF90229">
    <property type="entry name" value="CCCH zinc finger"/>
    <property type="match status" value="2"/>
</dbReference>
<dbReference type="Pfam" id="PF14608">
    <property type="entry name" value="zf-CCCH_2"/>
    <property type="match status" value="1"/>
</dbReference>